<protein>
    <submittedName>
        <fullName evidence="2">Uncharacterized protein</fullName>
    </submittedName>
</protein>
<gene>
    <name evidence="2" type="ORF">CALVIDRAFT_595333</name>
</gene>
<accession>A0A167R442</accession>
<dbReference type="STRING" id="1330018.A0A167R442"/>
<feature type="region of interest" description="Disordered" evidence="1">
    <location>
        <begin position="1"/>
        <end position="33"/>
    </location>
</feature>
<keyword evidence="3" id="KW-1185">Reference proteome</keyword>
<sequence>MASLTSKKRKVNSRQNGKVQHDEQGHKNPGTIASERMSNLDAQAAVLRAEQERIREELLGVLRERNSLIPVNRIPIELLSTIFEWTLSLQGCGSRYPDRSPLNISQVCSYWRSVTLATPDLWSDVRVGFGTGLNIGFHSGTLSHLKEQLERTGSVPLDITYKHCGSQKDYDCIEEVVETLQKEAHRTRSLRTVDQVIANNLFDSLPTHMPQLESLSIAQANTHEIMNLVLYEQIPFRLDIHVLKTLSLQHIALQIVEDSTSLQDLRELHLYHSLIQPRAPSMVLSGPGDFTPQDEALSLDVLRLMPNLEVLSIKHVLVSDLSATEQSIPLHRLRKLALLVMEPSDMGAPFRVPMIFEHFEMPNLRDLELWGQPLEQLIPHGIFNTLASENPGLERLAFRHSIVHSKPFLTLLSKLQNLRVLDCLNTTTVRPVLKALRQHDPATGTFPHCPRLEELHFRELQDHVQIPWVSRHLEKTLRTRYLAGVGIKKLSAYPLSTTVLRRLRTYAPYIVIDDETRVTTELQDAIERCGDMEDPDHTFHFRSNRVYYDRVNGIGVTDDEDDCEADALPEPVTSDSSDDEEMDLVEDNFHDIEDVLGVDALLNTSDIEEEEEEEVDWSTDGDGITDADFMTEADGITEGDASFIGSDPVTDIDFGLI</sequence>
<feature type="compositionally biased region" description="Basic residues" evidence="1">
    <location>
        <begin position="1"/>
        <end position="12"/>
    </location>
</feature>
<reference evidence="2 3" key="1">
    <citation type="journal article" date="2016" name="Mol. Biol. Evol.">
        <title>Comparative Genomics of Early-Diverging Mushroom-Forming Fungi Provides Insights into the Origins of Lignocellulose Decay Capabilities.</title>
        <authorList>
            <person name="Nagy L.G."/>
            <person name="Riley R."/>
            <person name="Tritt A."/>
            <person name="Adam C."/>
            <person name="Daum C."/>
            <person name="Floudas D."/>
            <person name="Sun H."/>
            <person name="Yadav J.S."/>
            <person name="Pangilinan J."/>
            <person name="Larsson K.H."/>
            <person name="Matsuura K."/>
            <person name="Barry K."/>
            <person name="Labutti K."/>
            <person name="Kuo R."/>
            <person name="Ohm R.A."/>
            <person name="Bhattacharya S.S."/>
            <person name="Shirouzu T."/>
            <person name="Yoshinaga Y."/>
            <person name="Martin F.M."/>
            <person name="Grigoriev I.V."/>
            <person name="Hibbett D.S."/>
        </authorList>
    </citation>
    <scope>NUCLEOTIDE SEQUENCE [LARGE SCALE GENOMIC DNA]</scope>
    <source>
        <strain evidence="2 3">TUFC12733</strain>
    </source>
</reference>
<dbReference type="Gene3D" id="3.80.10.10">
    <property type="entry name" value="Ribonuclease Inhibitor"/>
    <property type="match status" value="1"/>
</dbReference>
<dbReference type="EMBL" id="KV417269">
    <property type="protein sequence ID" value="KZP00541.1"/>
    <property type="molecule type" value="Genomic_DNA"/>
</dbReference>
<proteinExistence type="predicted"/>
<evidence type="ECO:0000256" key="1">
    <source>
        <dbReference type="SAM" id="MobiDB-lite"/>
    </source>
</evidence>
<dbReference type="Proteomes" id="UP000076738">
    <property type="component" value="Unassembled WGS sequence"/>
</dbReference>
<dbReference type="InterPro" id="IPR032675">
    <property type="entry name" value="LRR_dom_sf"/>
</dbReference>
<dbReference type="Gene3D" id="1.20.1280.50">
    <property type="match status" value="1"/>
</dbReference>
<dbReference type="OrthoDB" id="2656954at2759"/>
<evidence type="ECO:0000313" key="2">
    <source>
        <dbReference type="EMBL" id="KZP00541.1"/>
    </source>
</evidence>
<dbReference type="SUPFAM" id="SSF52058">
    <property type="entry name" value="L domain-like"/>
    <property type="match status" value="1"/>
</dbReference>
<name>A0A167R442_CALVF</name>
<dbReference type="AlphaFoldDB" id="A0A167R442"/>
<organism evidence="2 3">
    <name type="scientific">Calocera viscosa (strain TUFC12733)</name>
    <dbReference type="NCBI Taxonomy" id="1330018"/>
    <lineage>
        <taxon>Eukaryota</taxon>
        <taxon>Fungi</taxon>
        <taxon>Dikarya</taxon>
        <taxon>Basidiomycota</taxon>
        <taxon>Agaricomycotina</taxon>
        <taxon>Dacrymycetes</taxon>
        <taxon>Dacrymycetales</taxon>
        <taxon>Dacrymycetaceae</taxon>
        <taxon>Calocera</taxon>
    </lineage>
</organism>
<evidence type="ECO:0000313" key="3">
    <source>
        <dbReference type="Proteomes" id="UP000076738"/>
    </source>
</evidence>